<dbReference type="STRING" id="1028.SAMN05661096_01334"/>
<feature type="chain" id="PRO_5013095484" description="Membrane or secreted protein" evidence="1">
    <location>
        <begin position="23"/>
        <end position="158"/>
    </location>
</feature>
<dbReference type="EMBL" id="FXAW01000002">
    <property type="protein sequence ID" value="SMG23020.1"/>
    <property type="molecule type" value="Genomic_DNA"/>
</dbReference>
<reference evidence="3" key="1">
    <citation type="submission" date="2017-04" db="EMBL/GenBank/DDBJ databases">
        <authorList>
            <person name="Varghese N."/>
            <person name="Submissions S."/>
        </authorList>
    </citation>
    <scope>NUCLEOTIDE SEQUENCE [LARGE SCALE GENOMIC DNA]</scope>
    <source>
        <strain evidence="3">DSM 4125</strain>
    </source>
</reference>
<proteinExistence type="predicted"/>
<dbReference type="RefSeq" id="WP_085516284.1">
    <property type="nucleotide sequence ID" value="NZ_FXAW01000002.1"/>
</dbReference>
<evidence type="ECO:0008006" key="4">
    <source>
        <dbReference type="Google" id="ProtNLM"/>
    </source>
</evidence>
<keyword evidence="1" id="KW-0732">Signal</keyword>
<keyword evidence="3" id="KW-1185">Reference proteome</keyword>
<sequence length="158" mass="18279">MKNTLKTVVTLTLLIAALSACQQQKDVSTMLENDDTRNEIFNTIISDHELAEQLMTKMMEDDHTQMMMKGNEQMMGMMMSDNDQMMALMKDKPDMMNKMMNIAEADSSMCTHMMTMMKDKPNMMGQMMEMMHKEGMMDKETMMKNKEKIGAEKHTGHH</sequence>
<feature type="signal peptide" evidence="1">
    <location>
        <begin position="1"/>
        <end position="22"/>
    </location>
</feature>
<accession>A0A1X7J694</accession>
<organism evidence="2 3">
    <name type="scientific">Marivirga sericea</name>
    <dbReference type="NCBI Taxonomy" id="1028"/>
    <lineage>
        <taxon>Bacteria</taxon>
        <taxon>Pseudomonadati</taxon>
        <taxon>Bacteroidota</taxon>
        <taxon>Cytophagia</taxon>
        <taxon>Cytophagales</taxon>
        <taxon>Marivirgaceae</taxon>
        <taxon>Marivirga</taxon>
    </lineage>
</organism>
<dbReference type="OrthoDB" id="1444363at2"/>
<dbReference type="Proteomes" id="UP000193804">
    <property type="component" value="Unassembled WGS sequence"/>
</dbReference>
<protein>
    <recommendedName>
        <fullName evidence="4">Membrane or secreted protein</fullName>
    </recommendedName>
</protein>
<dbReference type="AlphaFoldDB" id="A0A1X7J694"/>
<gene>
    <name evidence="2" type="ORF">SAMN05661096_01334</name>
</gene>
<dbReference type="PROSITE" id="PS51257">
    <property type="entry name" value="PROKAR_LIPOPROTEIN"/>
    <property type="match status" value="1"/>
</dbReference>
<evidence type="ECO:0000256" key="1">
    <source>
        <dbReference type="SAM" id="SignalP"/>
    </source>
</evidence>
<name>A0A1X7J694_9BACT</name>
<evidence type="ECO:0000313" key="3">
    <source>
        <dbReference type="Proteomes" id="UP000193804"/>
    </source>
</evidence>
<evidence type="ECO:0000313" key="2">
    <source>
        <dbReference type="EMBL" id="SMG23020.1"/>
    </source>
</evidence>